<keyword evidence="3" id="KW-1185">Reference proteome</keyword>
<comment type="caution">
    <text evidence="2">The sequence shown here is derived from an EMBL/GenBank/DDBJ whole genome shotgun (WGS) entry which is preliminary data.</text>
</comment>
<evidence type="ECO:0000256" key="1">
    <source>
        <dbReference type="SAM" id="MobiDB-lite"/>
    </source>
</evidence>
<dbReference type="EMBL" id="MNPL01024496">
    <property type="protein sequence ID" value="OQR68509.1"/>
    <property type="molecule type" value="Genomic_DNA"/>
</dbReference>
<dbReference type="AlphaFoldDB" id="A0A1V9X4H4"/>
<sequence length="100" mass="10979">MKGRLDGVTEKLSNTPSSQPRNISPSEASNVAIRKGIISGKTSILRICLNPPRQHFLKSAGASRCCLCVRFIYLGAWPQFAGALSVLCIDIHRPWPCNAW</sequence>
<evidence type="ECO:0000313" key="2">
    <source>
        <dbReference type="EMBL" id="OQR68509.1"/>
    </source>
</evidence>
<gene>
    <name evidence="2" type="ORF">BIW11_12870</name>
</gene>
<feature type="region of interest" description="Disordered" evidence="1">
    <location>
        <begin position="1"/>
        <end position="27"/>
    </location>
</feature>
<organism evidence="2 3">
    <name type="scientific">Tropilaelaps mercedesae</name>
    <dbReference type="NCBI Taxonomy" id="418985"/>
    <lineage>
        <taxon>Eukaryota</taxon>
        <taxon>Metazoa</taxon>
        <taxon>Ecdysozoa</taxon>
        <taxon>Arthropoda</taxon>
        <taxon>Chelicerata</taxon>
        <taxon>Arachnida</taxon>
        <taxon>Acari</taxon>
        <taxon>Parasitiformes</taxon>
        <taxon>Mesostigmata</taxon>
        <taxon>Gamasina</taxon>
        <taxon>Dermanyssoidea</taxon>
        <taxon>Laelapidae</taxon>
        <taxon>Tropilaelaps</taxon>
    </lineage>
</organism>
<protein>
    <submittedName>
        <fullName evidence="2">Uncharacterized protein</fullName>
    </submittedName>
</protein>
<evidence type="ECO:0000313" key="3">
    <source>
        <dbReference type="Proteomes" id="UP000192247"/>
    </source>
</evidence>
<accession>A0A1V9X4H4</accession>
<reference evidence="2 3" key="1">
    <citation type="journal article" date="2017" name="Gigascience">
        <title>Draft genome of the honey bee ectoparasitic mite, Tropilaelaps mercedesae, is shaped by the parasitic life history.</title>
        <authorList>
            <person name="Dong X."/>
            <person name="Armstrong S.D."/>
            <person name="Xia D."/>
            <person name="Makepeace B.L."/>
            <person name="Darby A.C."/>
            <person name="Kadowaki T."/>
        </authorList>
    </citation>
    <scope>NUCLEOTIDE SEQUENCE [LARGE SCALE GENOMIC DNA]</scope>
    <source>
        <strain evidence="2">Wuxi-XJTLU</strain>
    </source>
</reference>
<dbReference type="Proteomes" id="UP000192247">
    <property type="component" value="Unassembled WGS sequence"/>
</dbReference>
<feature type="compositionally biased region" description="Polar residues" evidence="1">
    <location>
        <begin position="11"/>
        <end position="27"/>
    </location>
</feature>
<dbReference type="InParanoid" id="A0A1V9X4H4"/>
<proteinExistence type="predicted"/>
<name>A0A1V9X4H4_9ACAR</name>